<proteinExistence type="inferred from homology"/>
<organism evidence="11 12">
    <name type="scientific">Oryzias latipes</name>
    <name type="common">Japanese rice fish</name>
    <name type="synonym">Japanese killifish</name>
    <dbReference type="NCBI Taxonomy" id="8090"/>
    <lineage>
        <taxon>Eukaryota</taxon>
        <taxon>Metazoa</taxon>
        <taxon>Chordata</taxon>
        <taxon>Craniata</taxon>
        <taxon>Vertebrata</taxon>
        <taxon>Euteleostomi</taxon>
        <taxon>Actinopterygii</taxon>
        <taxon>Neopterygii</taxon>
        <taxon>Teleostei</taxon>
        <taxon>Neoteleostei</taxon>
        <taxon>Acanthomorphata</taxon>
        <taxon>Ovalentaria</taxon>
        <taxon>Atherinomorphae</taxon>
        <taxon>Beloniformes</taxon>
        <taxon>Adrianichthyidae</taxon>
        <taxon>Oryziinae</taxon>
        <taxon>Oryzias</taxon>
    </lineage>
</organism>
<dbReference type="PANTHER" id="PTHR11849:SF13">
    <property type="entry name" value="ETS-RELATED TRANSCRIPTION FACTOR ELF-3"/>
    <property type="match status" value="1"/>
</dbReference>
<dbReference type="InterPro" id="IPR036388">
    <property type="entry name" value="WH-like_DNA-bd_sf"/>
</dbReference>
<dbReference type="InterPro" id="IPR046328">
    <property type="entry name" value="ETS_fam"/>
</dbReference>
<evidence type="ECO:0000259" key="9">
    <source>
        <dbReference type="PROSITE" id="PS50061"/>
    </source>
</evidence>
<dbReference type="Gene3D" id="1.10.10.10">
    <property type="entry name" value="Winged helix-like DNA-binding domain superfamily/Winged helix DNA-binding domain"/>
    <property type="match status" value="1"/>
</dbReference>
<evidence type="ECO:0000259" key="10">
    <source>
        <dbReference type="PROSITE" id="PS51433"/>
    </source>
</evidence>
<accession>A0A3B3I467</accession>
<dbReference type="AlphaFoldDB" id="A0A3B3I467"/>
<dbReference type="GO" id="GO:1990837">
    <property type="term" value="F:sequence-specific double-stranded DNA binding"/>
    <property type="evidence" value="ECO:0007669"/>
    <property type="project" value="UniProtKB-ARBA"/>
</dbReference>
<dbReference type="InterPro" id="IPR003118">
    <property type="entry name" value="Pointed_dom"/>
</dbReference>
<dbReference type="Pfam" id="PF02198">
    <property type="entry name" value="SAM_PNT"/>
    <property type="match status" value="1"/>
</dbReference>
<feature type="compositionally biased region" description="Basic and acidic residues" evidence="8">
    <location>
        <begin position="306"/>
        <end position="315"/>
    </location>
</feature>
<dbReference type="Proteomes" id="UP000001038">
    <property type="component" value="Chromosome 5"/>
</dbReference>
<evidence type="ECO:0000256" key="7">
    <source>
        <dbReference type="RuleBase" id="RU004019"/>
    </source>
</evidence>
<evidence type="ECO:0000256" key="6">
    <source>
        <dbReference type="ARBA" id="ARBA00023242"/>
    </source>
</evidence>
<dbReference type="SMR" id="A0A3B3I467"/>
<keyword evidence="12" id="KW-1185">Reference proteome</keyword>
<keyword evidence="6 7" id="KW-0539">Nucleus</keyword>
<dbReference type="FunFam" id="1.10.10.10:FF:000136">
    <property type="entry name" value="ETS homologous factor isoform X1"/>
    <property type="match status" value="1"/>
</dbReference>
<evidence type="ECO:0000256" key="2">
    <source>
        <dbReference type="ARBA" id="ARBA00005562"/>
    </source>
</evidence>
<feature type="domain" description="PNT" evidence="10">
    <location>
        <begin position="104"/>
        <end position="191"/>
    </location>
</feature>
<dbReference type="InterPro" id="IPR036390">
    <property type="entry name" value="WH_DNA-bd_sf"/>
</dbReference>
<dbReference type="GO" id="GO:0005634">
    <property type="term" value="C:nucleus"/>
    <property type="evidence" value="ECO:0000318"/>
    <property type="project" value="GO_Central"/>
</dbReference>
<dbReference type="OrthoDB" id="5961210at2759"/>
<dbReference type="GeneTree" id="ENSGT00940000158955"/>
<dbReference type="KEGG" id="ola:101162593"/>
<sequence>MIGFLGKWRWEEEEEPQLEFPYLPAYKVVSLAHGLNKEQTETQGAELHTSWIVLEHSDSSSSYRSCSGFIMSSSCLSSVLTNANLTMYQTGLSDGVSPGGLPSINPLQNSNMNGNWYRQTNPENWTGEHVLEWISNLVERNQFDASTLSLTYCAMDGHTLCHMDQDQMTATFGPALGPHLYLSLQEHKTKYELLNLSAPEMNETCQLLDNFLDNLNYPLLSTIKIGHAEEPINKKELMLQEEDCLMSPSFESMDYTGYHSDNQCDSEFSGSTNGGMFSYPNQSSPESGSSESDPEFSYPPISKMHIKTEERECRVKRPRGRPPKVSREHSSGLYSISKKNKHAPRGTHLWEFIRDILIHPEKNQGLMKWEDRREGVFKFLKSEAVAQMWGQKKKNSSMTYEKLSRAMRYYYKREILERVDGRRLVYKFGKNSSGWKIEEVGMSL</sequence>
<dbReference type="GO" id="GO:0030154">
    <property type="term" value="P:cell differentiation"/>
    <property type="evidence" value="ECO:0000318"/>
    <property type="project" value="GO_Central"/>
</dbReference>
<evidence type="ECO:0000256" key="8">
    <source>
        <dbReference type="SAM" id="MobiDB-lite"/>
    </source>
</evidence>
<evidence type="ECO:0000313" key="12">
    <source>
        <dbReference type="Proteomes" id="UP000001038"/>
    </source>
</evidence>
<dbReference type="GeneID" id="101162593"/>
<reference evidence="11 12" key="1">
    <citation type="journal article" date="2007" name="Nature">
        <title>The medaka draft genome and insights into vertebrate genome evolution.</title>
        <authorList>
            <person name="Kasahara M."/>
            <person name="Naruse K."/>
            <person name="Sasaki S."/>
            <person name="Nakatani Y."/>
            <person name="Qu W."/>
            <person name="Ahsan B."/>
            <person name="Yamada T."/>
            <person name="Nagayasu Y."/>
            <person name="Doi K."/>
            <person name="Kasai Y."/>
            <person name="Jindo T."/>
            <person name="Kobayashi D."/>
            <person name="Shimada A."/>
            <person name="Toyoda A."/>
            <person name="Kuroki Y."/>
            <person name="Fujiyama A."/>
            <person name="Sasaki T."/>
            <person name="Shimizu A."/>
            <person name="Asakawa S."/>
            <person name="Shimizu N."/>
            <person name="Hashimoto S."/>
            <person name="Yang J."/>
            <person name="Lee Y."/>
            <person name="Matsushima K."/>
            <person name="Sugano S."/>
            <person name="Sakaizumi M."/>
            <person name="Narita T."/>
            <person name="Ohishi K."/>
            <person name="Haga S."/>
            <person name="Ohta F."/>
            <person name="Nomoto H."/>
            <person name="Nogata K."/>
            <person name="Morishita T."/>
            <person name="Endo T."/>
            <person name="Shin-I T."/>
            <person name="Takeda H."/>
            <person name="Morishita S."/>
            <person name="Kohara Y."/>
        </authorList>
    </citation>
    <scope>NUCLEOTIDE SEQUENCE [LARGE SCALE GENOMIC DNA]</scope>
    <source>
        <strain evidence="11 12">Hd-rR</strain>
    </source>
</reference>
<protein>
    <submittedName>
        <fullName evidence="11">E74-like factor 3 (ets domain transcription factor, epithelial-specific )</fullName>
    </submittedName>
</protein>
<reference evidence="11" key="2">
    <citation type="submission" date="2025-08" db="UniProtKB">
        <authorList>
            <consortium name="Ensembl"/>
        </authorList>
    </citation>
    <scope>IDENTIFICATION</scope>
    <source>
        <strain evidence="11">Hd-rR</strain>
    </source>
</reference>
<dbReference type="SUPFAM" id="SSF47769">
    <property type="entry name" value="SAM/Pointed domain"/>
    <property type="match status" value="1"/>
</dbReference>
<dbReference type="Ensembl" id="ENSORLT00000030518.1">
    <property type="protein sequence ID" value="ENSORLP00000038837.1"/>
    <property type="gene ID" value="ENSORLG00000028244.1"/>
</dbReference>
<keyword evidence="5" id="KW-0804">Transcription</keyword>
<dbReference type="GO" id="GO:0000981">
    <property type="term" value="F:DNA-binding transcription factor activity, RNA polymerase II-specific"/>
    <property type="evidence" value="ECO:0000318"/>
    <property type="project" value="GO_Central"/>
</dbReference>
<dbReference type="PANTHER" id="PTHR11849">
    <property type="entry name" value="ETS"/>
    <property type="match status" value="1"/>
</dbReference>
<dbReference type="Pfam" id="PF00178">
    <property type="entry name" value="Ets"/>
    <property type="match status" value="1"/>
</dbReference>
<dbReference type="Bgee" id="ENSORLG00000028244">
    <property type="expression patterns" value="Expressed in intestine and 10 other cell types or tissues"/>
</dbReference>
<evidence type="ECO:0000256" key="5">
    <source>
        <dbReference type="ARBA" id="ARBA00023163"/>
    </source>
</evidence>
<name>A0A3B3I467_ORYLA</name>
<reference evidence="11" key="3">
    <citation type="submission" date="2025-09" db="UniProtKB">
        <authorList>
            <consortium name="Ensembl"/>
        </authorList>
    </citation>
    <scope>IDENTIFICATION</scope>
    <source>
        <strain evidence="11">Hd-rR</strain>
    </source>
</reference>
<evidence type="ECO:0000256" key="1">
    <source>
        <dbReference type="ARBA" id="ARBA00004123"/>
    </source>
</evidence>
<comment type="subcellular location">
    <subcellularLocation>
        <location evidence="1 7">Nucleus</location>
    </subcellularLocation>
</comment>
<dbReference type="GO" id="GO:0006357">
    <property type="term" value="P:regulation of transcription by RNA polymerase II"/>
    <property type="evidence" value="ECO:0000318"/>
    <property type="project" value="GO_Central"/>
</dbReference>
<dbReference type="InterPro" id="IPR000418">
    <property type="entry name" value="Ets_dom"/>
</dbReference>
<dbReference type="InterPro" id="IPR013761">
    <property type="entry name" value="SAM/pointed_sf"/>
</dbReference>
<dbReference type="FunCoup" id="A0A3B3I467">
    <property type="interactions" value="517"/>
</dbReference>
<dbReference type="SMART" id="SM00251">
    <property type="entry name" value="SAM_PNT"/>
    <property type="match status" value="1"/>
</dbReference>
<dbReference type="SMART" id="SM00413">
    <property type="entry name" value="ETS"/>
    <property type="match status" value="1"/>
</dbReference>
<dbReference type="PROSITE" id="PS50061">
    <property type="entry name" value="ETS_DOMAIN_3"/>
    <property type="match status" value="1"/>
</dbReference>
<dbReference type="PROSITE" id="PS51433">
    <property type="entry name" value="PNT"/>
    <property type="match status" value="1"/>
</dbReference>
<keyword evidence="4 7" id="KW-0238">DNA-binding</keyword>
<keyword evidence="3" id="KW-0805">Transcription regulation</keyword>
<dbReference type="STRING" id="8090.ENSORLP00000038837"/>
<feature type="compositionally biased region" description="Polar residues" evidence="8">
    <location>
        <begin position="266"/>
        <end position="275"/>
    </location>
</feature>
<dbReference type="CTD" id="1999"/>
<dbReference type="Gene3D" id="1.10.150.50">
    <property type="entry name" value="Transcription Factor, Ets-1"/>
    <property type="match status" value="1"/>
</dbReference>
<gene>
    <name evidence="11" type="primary">elf3</name>
</gene>
<dbReference type="GO" id="GO:0001228">
    <property type="term" value="F:DNA-binding transcription activator activity, RNA polymerase II-specific"/>
    <property type="evidence" value="ECO:0007669"/>
    <property type="project" value="UniProtKB-ARBA"/>
</dbReference>
<dbReference type="InParanoid" id="A0A3B3I467"/>
<evidence type="ECO:0000313" key="11">
    <source>
        <dbReference type="Ensembl" id="ENSORLP00000038837.1"/>
    </source>
</evidence>
<feature type="compositionally biased region" description="Low complexity" evidence="8">
    <location>
        <begin position="278"/>
        <end position="291"/>
    </location>
</feature>
<evidence type="ECO:0000256" key="3">
    <source>
        <dbReference type="ARBA" id="ARBA00023015"/>
    </source>
</evidence>
<feature type="region of interest" description="Disordered" evidence="8">
    <location>
        <begin position="266"/>
        <end position="334"/>
    </location>
</feature>
<dbReference type="PRINTS" id="PR00454">
    <property type="entry name" value="ETSDOMAIN"/>
</dbReference>
<dbReference type="SUPFAM" id="SSF46785">
    <property type="entry name" value="Winged helix' DNA-binding domain"/>
    <property type="match status" value="1"/>
</dbReference>
<feature type="domain" description="ETS" evidence="9">
    <location>
        <begin position="347"/>
        <end position="429"/>
    </location>
</feature>
<evidence type="ECO:0000256" key="4">
    <source>
        <dbReference type="ARBA" id="ARBA00023125"/>
    </source>
</evidence>
<comment type="similarity">
    <text evidence="2 7">Belongs to the ETS family.</text>
</comment>